<dbReference type="Gene3D" id="1.20.1300.20">
    <property type="entry name" value="Peptidase C65 Otubain, subdomain 2"/>
    <property type="match status" value="1"/>
</dbReference>
<dbReference type="GO" id="GO:0071108">
    <property type="term" value="P:protein K48-linked deubiquitination"/>
    <property type="evidence" value="ECO:0007669"/>
    <property type="project" value="TreeGrafter"/>
</dbReference>
<name>A0AAW0H4A0_MYOGA</name>
<dbReference type="InterPro" id="IPR019400">
    <property type="entry name" value="Peptidase_C65_otubain"/>
</dbReference>
<dbReference type="GO" id="GO:0043130">
    <property type="term" value="F:ubiquitin binding"/>
    <property type="evidence" value="ECO:0007669"/>
    <property type="project" value="TreeGrafter"/>
</dbReference>
<dbReference type="EMBL" id="JBBHLL010001109">
    <property type="protein sequence ID" value="KAK7796590.1"/>
    <property type="molecule type" value="Genomic_DNA"/>
</dbReference>
<dbReference type="Proteomes" id="UP001488838">
    <property type="component" value="Unassembled WGS sequence"/>
</dbReference>
<accession>A0AAW0H4A0</accession>
<evidence type="ECO:0000313" key="2">
    <source>
        <dbReference type="EMBL" id="KAK7796590.1"/>
    </source>
</evidence>
<dbReference type="InterPro" id="IPR042467">
    <property type="entry name" value="Peptidase_C65_otubain_sub2"/>
</dbReference>
<dbReference type="GO" id="GO:2000780">
    <property type="term" value="P:negative regulation of double-strand break repair"/>
    <property type="evidence" value="ECO:0007669"/>
    <property type="project" value="TreeGrafter"/>
</dbReference>
<sequence>MFGLWKIMRKKGSCDEPENDTCHSLEPPNEFQLSKNHCVKAGYLQQQSKFFEHFVEGGQTVKEFFQQEVEPMCKESDHMHIFTLALALSLSIQAEYRDHGEGGTTNPYVFPDGSEPKV</sequence>
<dbReference type="GO" id="GO:0004843">
    <property type="term" value="F:cysteine-type deubiquitinase activity"/>
    <property type="evidence" value="ECO:0007669"/>
    <property type="project" value="TreeGrafter"/>
</dbReference>
<evidence type="ECO:0000313" key="3">
    <source>
        <dbReference type="Proteomes" id="UP001488838"/>
    </source>
</evidence>
<keyword evidence="3" id="KW-1185">Reference proteome</keyword>
<feature type="region of interest" description="Disordered" evidence="1">
    <location>
        <begin position="98"/>
        <end position="118"/>
    </location>
</feature>
<proteinExistence type="predicted"/>
<dbReference type="GO" id="GO:0005634">
    <property type="term" value="C:nucleus"/>
    <property type="evidence" value="ECO:0007669"/>
    <property type="project" value="TreeGrafter"/>
</dbReference>
<dbReference type="PANTHER" id="PTHR12931">
    <property type="entry name" value="UBIQUITIN THIOLESTERASE PROTEIN OTUB"/>
    <property type="match status" value="1"/>
</dbReference>
<comment type="caution">
    <text evidence="2">The sequence shown here is derived from an EMBL/GenBank/DDBJ whole genome shotgun (WGS) entry which is preliminary data.</text>
</comment>
<dbReference type="AlphaFoldDB" id="A0AAW0H4A0"/>
<protein>
    <submittedName>
        <fullName evidence="2">Uncharacterized protein</fullName>
    </submittedName>
</protein>
<dbReference type="PANTHER" id="PTHR12931:SF19">
    <property type="entry name" value="UBIQUITIN THIOESTERASE OTUB1"/>
    <property type="match status" value="1"/>
</dbReference>
<evidence type="ECO:0000256" key="1">
    <source>
        <dbReference type="SAM" id="MobiDB-lite"/>
    </source>
</evidence>
<dbReference type="SUPFAM" id="SSF54001">
    <property type="entry name" value="Cysteine proteinases"/>
    <property type="match status" value="1"/>
</dbReference>
<reference evidence="2 3" key="1">
    <citation type="journal article" date="2023" name="bioRxiv">
        <title>Conserved and derived expression patterns and positive selection on dental genes reveal complex evolutionary context of ever-growing rodent molars.</title>
        <authorList>
            <person name="Calamari Z.T."/>
            <person name="Song A."/>
            <person name="Cohen E."/>
            <person name="Akter M."/>
            <person name="Roy R.D."/>
            <person name="Hallikas O."/>
            <person name="Christensen M.M."/>
            <person name="Li P."/>
            <person name="Marangoni P."/>
            <person name="Jernvall J."/>
            <person name="Klein O.D."/>
        </authorList>
    </citation>
    <scope>NUCLEOTIDE SEQUENCE [LARGE SCALE GENOMIC DNA]</scope>
    <source>
        <strain evidence="2">V071</strain>
    </source>
</reference>
<dbReference type="Pfam" id="PF10275">
    <property type="entry name" value="Peptidase_C65"/>
    <property type="match status" value="1"/>
</dbReference>
<organism evidence="2 3">
    <name type="scientific">Myodes glareolus</name>
    <name type="common">Bank vole</name>
    <name type="synonym">Clethrionomys glareolus</name>
    <dbReference type="NCBI Taxonomy" id="447135"/>
    <lineage>
        <taxon>Eukaryota</taxon>
        <taxon>Metazoa</taxon>
        <taxon>Chordata</taxon>
        <taxon>Craniata</taxon>
        <taxon>Vertebrata</taxon>
        <taxon>Euteleostomi</taxon>
        <taxon>Mammalia</taxon>
        <taxon>Eutheria</taxon>
        <taxon>Euarchontoglires</taxon>
        <taxon>Glires</taxon>
        <taxon>Rodentia</taxon>
        <taxon>Myomorpha</taxon>
        <taxon>Muroidea</taxon>
        <taxon>Cricetidae</taxon>
        <taxon>Arvicolinae</taxon>
        <taxon>Myodes</taxon>
    </lineage>
</organism>
<dbReference type="InterPro" id="IPR038765">
    <property type="entry name" value="Papain-like_cys_pep_sf"/>
</dbReference>
<gene>
    <name evidence="2" type="ORF">U0070_004609</name>
</gene>